<evidence type="ECO:0000313" key="2">
    <source>
        <dbReference type="Proteomes" id="UP001055811"/>
    </source>
</evidence>
<keyword evidence="2" id="KW-1185">Reference proteome</keyword>
<proteinExistence type="predicted"/>
<evidence type="ECO:0000313" key="1">
    <source>
        <dbReference type="EMBL" id="KAI3765088.1"/>
    </source>
</evidence>
<dbReference type="EMBL" id="CM042011">
    <property type="protein sequence ID" value="KAI3765088.1"/>
    <property type="molecule type" value="Genomic_DNA"/>
</dbReference>
<comment type="caution">
    <text evidence="1">The sequence shown here is derived from an EMBL/GenBank/DDBJ whole genome shotgun (WGS) entry which is preliminary data.</text>
</comment>
<reference evidence="2" key="1">
    <citation type="journal article" date="2022" name="Mol. Ecol. Resour.">
        <title>The genomes of chicory, endive, great burdock and yacon provide insights into Asteraceae palaeo-polyploidization history and plant inulin production.</title>
        <authorList>
            <person name="Fan W."/>
            <person name="Wang S."/>
            <person name="Wang H."/>
            <person name="Wang A."/>
            <person name="Jiang F."/>
            <person name="Liu H."/>
            <person name="Zhao H."/>
            <person name="Xu D."/>
            <person name="Zhang Y."/>
        </authorList>
    </citation>
    <scope>NUCLEOTIDE SEQUENCE [LARGE SCALE GENOMIC DNA]</scope>
    <source>
        <strain evidence="2">cv. Punajuju</strain>
    </source>
</reference>
<dbReference type="Proteomes" id="UP001055811">
    <property type="component" value="Linkage Group LG03"/>
</dbReference>
<protein>
    <submittedName>
        <fullName evidence="1">Uncharacterized protein</fullName>
    </submittedName>
</protein>
<accession>A0ACB9F2H4</accession>
<gene>
    <name evidence="1" type="ORF">L2E82_15113</name>
</gene>
<reference evidence="1 2" key="2">
    <citation type="journal article" date="2022" name="Mol. Ecol. Resour.">
        <title>The genomes of chicory, endive, great burdock and yacon provide insights into Asteraceae paleo-polyploidization history and plant inulin production.</title>
        <authorList>
            <person name="Fan W."/>
            <person name="Wang S."/>
            <person name="Wang H."/>
            <person name="Wang A."/>
            <person name="Jiang F."/>
            <person name="Liu H."/>
            <person name="Zhao H."/>
            <person name="Xu D."/>
            <person name="Zhang Y."/>
        </authorList>
    </citation>
    <scope>NUCLEOTIDE SEQUENCE [LARGE SCALE GENOMIC DNA]</scope>
    <source>
        <strain evidence="2">cv. Punajuju</strain>
        <tissue evidence="1">Leaves</tissue>
    </source>
</reference>
<name>A0ACB9F2H4_CICIN</name>
<sequence length="172" mass="19473">MASSHENIIDNDSATQEDTDPSLRDSDSSLDLDEEVFSAPSMVETVNDQFLNILCDRDSMWTTFDAKNDANHNSDDDFVTNEKTPDREELKQGLTIISDQHKALHIDEEEYGIDETQMPIKNRVEGNAEEIVMETQALNMEHAEDMRKAGYEREEVEALFGRGGSENTIVIE</sequence>
<organism evidence="1 2">
    <name type="scientific">Cichorium intybus</name>
    <name type="common">Chicory</name>
    <dbReference type="NCBI Taxonomy" id="13427"/>
    <lineage>
        <taxon>Eukaryota</taxon>
        <taxon>Viridiplantae</taxon>
        <taxon>Streptophyta</taxon>
        <taxon>Embryophyta</taxon>
        <taxon>Tracheophyta</taxon>
        <taxon>Spermatophyta</taxon>
        <taxon>Magnoliopsida</taxon>
        <taxon>eudicotyledons</taxon>
        <taxon>Gunneridae</taxon>
        <taxon>Pentapetalae</taxon>
        <taxon>asterids</taxon>
        <taxon>campanulids</taxon>
        <taxon>Asterales</taxon>
        <taxon>Asteraceae</taxon>
        <taxon>Cichorioideae</taxon>
        <taxon>Cichorieae</taxon>
        <taxon>Cichoriinae</taxon>
        <taxon>Cichorium</taxon>
    </lineage>
</organism>